<dbReference type="PROSITE" id="PS50088">
    <property type="entry name" value="ANK_REPEAT"/>
    <property type="match status" value="1"/>
</dbReference>
<dbReference type="Pfam" id="PF12796">
    <property type="entry name" value="Ank_2"/>
    <property type="match status" value="1"/>
</dbReference>
<evidence type="ECO:0000256" key="3">
    <source>
        <dbReference type="PROSITE-ProRule" id="PRU00023"/>
    </source>
</evidence>
<dbReference type="AlphaFoldDB" id="A0A0W1A2Q6"/>
<dbReference type="Gene3D" id="1.25.40.20">
    <property type="entry name" value="Ankyrin repeat-containing domain"/>
    <property type="match status" value="1"/>
</dbReference>
<accession>A0A0W1A2Q6</accession>
<name>A0A0W1A2Q6_9GAMM</name>
<keyword evidence="1" id="KW-0677">Repeat</keyword>
<dbReference type="SMART" id="SM00248">
    <property type="entry name" value="ANK"/>
    <property type="match status" value="4"/>
</dbReference>
<dbReference type="OrthoDB" id="5653232at2"/>
<evidence type="ECO:0000256" key="1">
    <source>
        <dbReference type="ARBA" id="ARBA00022737"/>
    </source>
</evidence>
<dbReference type="PANTHER" id="PTHR24198">
    <property type="entry name" value="ANKYRIN REPEAT AND PROTEIN KINASE DOMAIN-CONTAINING PROTEIN"/>
    <property type="match status" value="1"/>
</dbReference>
<evidence type="ECO:0000313" key="4">
    <source>
        <dbReference type="EMBL" id="KTD75513.1"/>
    </source>
</evidence>
<gene>
    <name evidence="4" type="ORF">Lwal_2451</name>
</gene>
<dbReference type="PATRIC" id="fig|66969.6.peg.2657"/>
<dbReference type="InterPro" id="IPR002110">
    <property type="entry name" value="Ankyrin_rpt"/>
</dbReference>
<reference evidence="4 5" key="1">
    <citation type="submission" date="2015-11" db="EMBL/GenBank/DDBJ databases">
        <title>Genomic analysis of 38 Legionella species identifies large and diverse effector repertoires.</title>
        <authorList>
            <person name="Burstein D."/>
            <person name="Amaro F."/>
            <person name="Zusman T."/>
            <person name="Lifshitz Z."/>
            <person name="Cohen O."/>
            <person name="Gilbert J.A."/>
            <person name="Pupko T."/>
            <person name="Shuman H.A."/>
            <person name="Segal G."/>
        </authorList>
    </citation>
    <scope>NUCLEOTIDE SEQUENCE [LARGE SCALE GENOMIC DNA]</scope>
    <source>
        <strain evidence="4 5">ATCC 51914</strain>
    </source>
</reference>
<feature type="repeat" description="ANK" evidence="3">
    <location>
        <begin position="390"/>
        <end position="426"/>
    </location>
</feature>
<organism evidence="4 5">
    <name type="scientific">Legionella waltersii</name>
    <dbReference type="NCBI Taxonomy" id="66969"/>
    <lineage>
        <taxon>Bacteria</taxon>
        <taxon>Pseudomonadati</taxon>
        <taxon>Pseudomonadota</taxon>
        <taxon>Gammaproteobacteria</taxon>
        <taxon>Legionellales</taxon>
        <taxon>Legionellaceae</taxon>
        <taxon>Legionella</taxon>
    </lineage>
</organism>
<dbReference type="RefSeq" id="WP_058481084.1">
    <property type="nucleotide sequence ID" value="NZ_CAAAIQ010000002.1"/>
</dbReference>
<sequence>MEFVYIFFILTLAFVALCVLYKLKPKPLDPDSLTHEEIKKVRSKFNHPDVDGVCYGFTLNWAQDVAQGNEEQFYQKLSAMRLHRADLPSALKGIGYKEASNQELTSEEEVTKTLPDLFEKISIAQDPDDYREKYGALIRQPDISTILSKINTESTPAKHVFYKTHTFANKSEAIKYFDFLRSLGLKEHVAVVISTADHAMGFKRLGDQWLFIDINKLYKQNKEIPYFKVSASELVDILYDSSFDDNIQSRLTVNTDFISAQDEPYLLAGLKNAFPVFPLGSKISYKDKIDLFKLAAIQGDMVTVKKCLNAGLSVFSKKPLDDNSPILKAIDQGRRDVFAAMIRSSPNRLNQKRKSDGATLLHLACKKGGNGIVEELVQFKRLNVDAQDFNGMTPLMYACRLSIYTNDAQLIQLMLDRGASLTIKDKKGLTALDHAQETGHKIAEGLLVEKLNEHKTHDLGERGKHTSGRHFTFFNAKINEQSIPSSPLNAGPANS</sequence>
<keyword evidence="5" id="KW-1185">Reference proteome</keyword>
<dbReference type="EMBL" id="LNZB01000056">
    <property type="protein sequence ID" value="KTD75513.1"/>
    <property type="molecule type" value="Genomic_DNA"/>
</dbReference>
<keyword evidence="2 3" id="KW-0040">ANK repeat</keyword>
<dbReference type="PANTHER" id="PTHR24198:SF165">
    <property type="entry name" value="ANKYRIN REPEAT-CONTAINING PROTEIN-RELATED"/>
    <property type="match status" value="1"/>
</dbReference>
<dbReference type="PROSITE" id="PS50297">
    <property type="entry name" value="ANK_REP_REGION"/>
    <property type="match status" value="1"/>
</dbReference>
<dbReference type="Proteomes" id="UP000054729">
    <property type="component" value="Unassembled WGS sequence"/>
</dbReference>
<dbReference type="InterPro" id="IPR036770">
    <property type="entry name" value="Ankyrin_rpt-contain_sf"/>
</dbReference>
<dbReference type="NCBIfam" id="NF043022">
    <property type="entry name" value="T4SS_AnkG"/>
    <property type="match status" value="1"/>
</dbReference>
<evidence type="ECO:0000313" key="5">
    <source>
        <dbReference type="Proteomes" id="UP000054729"/>
    </source>
</evidence>
<dbReference type="SUPFAM" id="SSF48403">
    <property type="entry name" value="Ankyrin repeat"/>
    <property type="match status" value="1"/>
</dbReference>
<proteinExistence type="predicted"/>
<evidence type="ECO:0000256" key="2">
    <source>
        <dbReference type="ARBA" id="ARBA00023043"/>
    </source>
</evidence>
<dbReference type="STRING" id="66969.Lwal_2451"/>
<comment type="caution">
    <text evidence="4">The sequence shown here is derived from an EMBL/GenBank/DDBJ whole genome shotgun (WGS) entry which is preliminary data.</text>
</comment>
<protein>
    <submittedName>
        <fullName evidence="4">Ankyrin repeat-containing protein</fullName>
    </submittedName>
</protein>